<evidence type="ECO:0000313" key="2">
    <source>
        <dbReference type="EMBL" id="KAF5387251.1"/>
    </source>
</evidence>
<accession>A0A8H5HQA4</accession>
<dbReference type="AlphaFoldDB" id="A0A8H5HQA4"/>
<feature type="region of interest" description="Disordered" evidence="1">
    <location>
        <begin position="412"/>
        <end position="432"/>
    </location>
</feature>
<feature type="region of interest" description="Disordered" evidence="1">
    <location>
        <begin position="367"/>
        <end position="393"/>
    </location>
</feature>
<comment type="caution">
    <text evidence="2">The sequence shown here is derived from an EMBL/GenBank/DDBJ whole genome shotgun (WGS) entry which is preliminary data.</text>
</comment>
<feature type="compositionally biased region" description="Low complexity" evidence="1">
    <location>
        <begin position="96"/>
        <end position="111"/>
    </location>
</feature>
<feature type="compositionally biased region" description="Polar residues" evidence="1">
    <location>
        <begin position="14"/>
        <end position="24"/>
    </location>
</feature>
<protein>
    <submittedName>
        <fullName evidence="2">Uncharacterized protein</fullName>
    </submittedName>
</protein>
<keyword evidence="3" id="KW-1185">Reference proteome</keyword>
<reference evidence="2 3" key="1">
    <citation type="journal article" date="2020" name="ISME J.">
        <title>Uncovering the hidden diversity of litter-decomposition mechanisms in mushroom-forming fungi.</title>
        <authorList>
            <person name="Floudas D."/>
            <person name="Bentzer J."/>
            <person name="Ahren D."/>
            <person name="Johansson T."/>
            <person name="Persson P."/>
            <person name="Tunlid A."/>
        </authorList>
    </citation>
    <scope>NUCLEOTIDE SEQUENCE [LARGE SCALE GENOMIC DNA]</scope>
    <source>
        <strain evidence="2 3">CBS 406.79</strain>
    </source>
</reference>
<sequence length="578" mass="61779">MQMPYSDSDLDSNEFATSKSSTLVVSPGSEPVKGKRNISVAPGPQPPFLPHLQLQPLSFQANMFAGGNGKGPIQPHASNLPRRKLRRTAPAKKSKSISTSSTSIRTNAARSPHSIPTSPSPASVLISAPSYPPSFKDKPYFIDPEPTPSILAGVTAVDTTRPLLGSHSTPEPAISPLSKGHVQPHLSNVPRRKRQTLSQLTVKSHVDSKEAWIKRRCLQEVIKGSGIWIAFWDWMAETETEEESEAGNEPFVREVLSADRVIKVFSRLDGVENRESAELDADALKLFISPDPILQSWEDGMTRLSAEQIRAAKAYLDRCCSSQDCSCSSMGEHSFPPIPEALAPSPAFVAAASFSALSSSTPITRATRTAVSVSGPSSRSTASTPSSRFYSPFSDTPSAASPFTSLLSKMSSSSSSSHSNVDTDIDSDAPRSSAKRLMITVPSEEYAVDAITLVIVALSVKLKGVAEAMRKEEEVTALLSSSSSGASSDTAGQGEEAPVADVSGWTSDDESNAAADVSSSFFTPTAASIESPLPSPPPWSPTFDLLIRMHDFEDLGPSWRGALSTEGVEWLDEVVFLQ</sequence>
<dbReference type="EMBL" id="JAACJN010000034">
    <property type="protein sequence ID" value="KAF5387251.1"/>
    <property type="molecule type" value="Genomic_DNA"/>
</dbReference>
<gene>
    <name evidence="2" type="ORF">D9757_006850</name>
</gene>
<evidence type="ECO:0000256" key="1">
    <source>
        <dbReference type="SAM" id="MobiDB-lite"/>
    </source>
</evidence>
<feature type="compositionally biased region" description="Low complexity" evidence="1">
    <location>
        <begin position="478"/>
        <end position="488"/>
    </location>
</feature>
<feature type="compositionally biased region" description="Low complexity" evidence="1">
    <location>
        <begin position="370"/>
        <end position="388"/>
    </location>
</feature>
<feature type="compositionally biased region" description="Basic residues" evidence="1">
    <location>
        <begin position="81"/>
        <end position="95"/>
    </location>
</feature>
<dbReference type="Proteomes" id="UP000518752">
    <property type="component" value="Unassembled WGS sequence"/>
</dbReference>
<evidence type="ECO:0000313" key="3">
    <source>
        <dbReference type="Proteomes" id="UP000518752"/>
    </source>
</evidence>
<feature type="region of interest" description="Disordered" evidence="1">
    <location>
        <begin position="478"/>
        <end position="511"/>
    </location>
</feature>
<feature type="region of interest" description="Disordered" evidence="1">
    <location>
        <begin position="1"/>
        <end position="122"/>
    </location>
</feature>
<feature type="compositionally biased region" description="Low complexity" evidence="1">
    <location>
        <begin position="50"/>
        <end position="60"/>
    </location>
</feature>
<dbReference type="OrthoDB" id="3050958at2759"/>
<name>A0A8H5HQA4_9AGAR</name>
<proteinExistence type="predicted"/>
<organism evidence="2 3">
    <name type="scientific">Collybiopsis confluens</name>
    <dbReference type="NCBI Taxonomy" id="2823264"/>
    <lineage>
        <taxon>Eukaryota</taxon>
        <taxon>Fungi</taxon>
        <taxon>Dikarya</taxon>
        <taxon>Basidiomycota</taxon>
        <taxon>Agaricomycotina</taxon>
        <taxon>Agaricomycetes</taxon>
        <taxon>Agaricomycetidae</taxon>
        <taxon>Agaricales</taxon>
        <taxon>Marasmiineae</taxon>
        <taxon>Omphalotaceae</taxon>
        <taxon>Collybiopsis</taxon>
    </lineage>
</organism>